<gene>
    <name evidence="2" type="ORF">UFOPK1446_00777</name>
</gene>
<reference evidence="2" key="1">
    <citation type="submission" date="2020-05" db="EMBL/GenBank/DDBJ databases">
        <authorList>
            <person name="Chiriac C."/>
            <person name="Salcher M."/>
            <person name="Ghai R."/>
            <person name="Kavagutti S V."/>
        </authorList>
    </citation>
    <scope>NUCLEOTIDE SEQUENCE</scope>
</reference>
<organism evidence="2">
    <name type="scientific">freshwater metagenome</name>
    <dbReference type="NCBI Taxonomy" id="449393"/>
    <lineage>
        <taxon>unclassified sequences</taxon>
        <taxon>metagenomes</taxon>
        <taxon>ecological metagenomes</taxon>
    </lineage>
</organism>
<evidence type="ECO:0000313" key="2">
    <source>
        <dbReference type="EMBL" id="CAB4546957.1"/>
    </source>
</evidence>
<evidence type="ECO:0000256" key="1">
    <source>
        <dbReference type="SAM" id="Phobius"/>
    </source>
</evidence>
<dbReference type="EMBL" id="CAEZSO010000149">
    <property type="protein sequence ID" value="CAB4546957.1"/>
    <property type="molecule type" value="Genomic_DNA"/>
</dbReference>
<keyword evidence="1" id="KW-1133">Transmembrane helix</keyword>
<proteinExistence type="predicted"/>
<keyword evidence="1" id="KW-0812">Transmembrane</keyword>
<feature type="transmembrane region" description="Helical" evidence="1">
    <location>
        <begin position="12"/>
        <end position="33"/>
    </location>
</feature>
<name>A0A6J6C7G6_9ZZZZ</name>
<dbReference type="AlphaFoldDB" id="A0A6J6C7G6"/>
<keyword evidence="1" id="KW-0472">Membrane</keyword>
<accession>A0A6J6C7G6</accession>
<sequence length="295" mass="31025">MTSTEPRIHQHRVTSVLLVVALSDLMILGGFLVAGRRGLALGLAAALTTHFLEFAYRSHSSMVRLEAGTGLAGNLLLAAVLLLLSFNVHTDAEILLPTPPRVVQPDEELFLNGEGGSNQEVRLAVVAGGLTLRTYPLGKNPDATTMAVIKAVKEPDHTHWASRINLLTVTDARSGSLGWTLTANVSPLDPKRVWPADAAITIAPACEEATAAEGFDYDEQGAVLLKGYEAWMSAPGHLAGPAKRAVGTVVLCEKDQKQGLASQSTGGIYSVGGIVALDAPNSVTNPQLLLTLTLA</sequence>
<protein>
    <submittedName>
        <fullName evidence="2">Unannotated protein</fullName>
    </submittedName>
</protein>